<dbReference type="RefSeq" id="WP_094689631.1">
    <property type="nucleotide sequence ID" value="NZ_JACBYZ010000001.1"/>
</dbReference>
<dbReference type="OrthoDB" id="3194840at2"/>
<sequence>MSEPFATVDDLEKRWHVLSLSERGQASVLLEDASALIRAQSPWQSLDSGLLRSIVCAMVKRAMNMGESAGVSVTSQNVGGVSESFTFANPNGDLYFTAQERKLLKIGTQTARSLPLQEGL</sequence>
<accession>A0A261FAJ7</accession>
<evidence type="ECO:0000313" key="2">
    <source>
        <dbReference type="Proteomes" id="UP000228976"/>
    </source>
</evidence>
<dbReference type="Proteomes" id="UP000228976">
    <property type="component" value="Unassembled WGS sequence"/>
</dbReference>
<comment type="caution">
    <text evidence="1">The sequence shown here is derived from an EMBL/GenBank/DDBJ whole genome shotgun (WGS) entry which is preliminary data.</text>
</comment>
<keyword evidence="2" id="KW-1185">Reference proteome</keyword>
<dbReference type="EMBL" id="MWWU01000002">
    <property type="protein sequence ID" value="OZG56065.1"/>
    <property type="molecule type" value="Genomic_DNA"/>
</dbReference>
<gene>
    <name evidence="1" type="ORF">AEAE_0553</name>
</gene>
<evidence type="ECO:0000313" key="1">
    <source>
        <dbReference type="EMBL" id="OZG56065.1"/>
    </source>
</evidence>
<proteinExistence type="predicted"/>
<name>A0A261FAJ7_9BIFI</name>
<dbReference type="AlphaFoldDB" id="A0A261FAJ7"/>
<protein>
    <submittedName>
        <fullName evidence="1">Phage protein</fullName>
    </submittedName>
</protein>
<organism evidence="1 2">
    <name type="scientific">Aeriscardovia aeriphila</name>
    <dbReference type="NCBI Taxonomy" id="218139"/>
    <lineage>
        <taxon>Bacteria</taxon>
        <taxon>Bacillati</taxon>
        <taxon>Actinomycetota</taxon>
        <taxon>Actinomycetes</taxon>
        <taxon>Bifidobacteriales</taxon>
        <taxon>Bifidobacteriaceae</taxon>
        <taxon>Aeriscardovia</taxon>
    </lineage>
</organism>
<reference evidence="1 2" key="1">
    <citation type="journal article" date="2017" name="BMC Genomics">
        <title>Comparative genomic and phylogenomic analyses of the Bifidobacteriaceae family.</title>
        <authorList>
            <person name="Lugli G.A."/>
            <person name="Milani C."/>
            <person name="Turroni F."/>
            <person name="Duranti S."/>
            <person name="Mancabelli L."/>
            <person name="Mangifesta M."/>
            <person name="Ferrario C."/>
            <person name="Modesto M."/>
            <person name="Mattarelli P."/>
            <person name="Jiri K."/>
            <person name="van Sinderen D."/>
            <person name="Ventura M."/>
        </authorList>
    </citation>
    <scope>NUCLEOTIDE SEQUENCE [LARGE SCALE GENOMIC DNA]</scope>
    <source>
        <strain evidence="1 2">LMG 21773</strain>
    </source>
</reference>